<accession>A0A1R3GLD4</accession>
<evidence type="ECO:0000313" key="3">
    <source>
        <dbReference type="Proteomes" id="UP000187203"/>
    </source>
</evidence>
<comment type="caution">
    <text evidence="2">The sequence shown here is derived from an EMBL/GenBank/DDBJ whole genome shotgun (WGS) entry which is preliminary data.</text>
</comment>
<feature type="region of interest" description="Disordered" evidence="1">
    <location>
        <begin position="1"/>
        <end position="21"/>
    </location>
</feature>
<protein>
    <submittedName>
        <fullName evidence="2">Uncharacterized protein</fullName>
    </submittedName>
</protein>
<dbReference type="AlphaFoldDB" id="A0A1R3GLD4"/>
<keyword evidence="3" id="KW-1185">Reference proteome</keyword>
<proteinExistence type="predicted"/>
<sequence>MLMEEVDFPLPSYGQQEEEVEPSVDLRSQLSHLDDTETLEYPIVFRPLLIREALYKVTGFNIGAPTINNTAAASSYMSDLLLI</sequence>
<organism evidence="2 3">
    <name type="scientific">Corchorus olitorius</name>
    <dbReference type="NCBI Taxonomy" id="93759"/>
    <lineage>
        <taxon>Eukaryota</taxon>
        <taxon>Viridiplantae</taxon>
        <taxon>Streptophyta</taxon>
        <taxon>Embryophyta</taxon>
        <taxon>Tracheophyta</taxon>
        <taxon>Spermatophyta</taxon>
        <taxon>Magnoliopsida</taxon>
        <taxon>eudicotyledons</taxon>
        <taxon>Gunneridae</taxon>
        <taxon>Pentapetalae</taxon>
        <taxon>rosids</taxon>
        <taxon>malvids</taxon>
        <taxon>Malvales</taxon>
        <taxon>Malvaceae</taxon>
        <taxon>Grewioideae</taxon>
        <taxon>Apeibeae</taxon>
        <taxon>Corchorus</taxon>
    </lineage>
</organism>
<reference evidence="3" key="1">
    <citation type="submission" date="2013-09" db="EMBL/GenBank/DDBJ databases">
        <title>Corchorus olitorius genome sequencing.</title>
        <authorList>
            <person name="Alam M."/>
            <person name="Haque M.S."/>
            <person name="Islam M.S."/>
            <person name="Emdad E.M."/>
            <person name="Islam M.M."/>
            <person name="Ahmed B."/>
            <person name="Halim A."/>
            <person name="Hossen Q.M.M."/>
            <person name="Hossain M.Z."/>
            <person name="Ahmed R."/>
            <person name="Khan M.M."/>
            <person name="Islam R."/>
            <person name="Rashid M.M."/>
            <person name="Khan S.A."/>
            <person name="Rahman M.S."/>
            <person name="Alam M."/>
            <person name="Yahiya A.S."/>
            <person name="Khan M.S."/>
            <person name="Azam M.S."/>
            <person name="Haque T."/>
            <person name="Lashkar M.Z.H."/>
            <person name="Akhand A.I."/>
            <person name="Morshed G."/>
            <person name="Roy S."/>
            <person name="Uddin K.S."/>
            <person name="Rabeya T."/>
            <person name="Hossain A.S."/>
            <person name="Chowdhury A."/>
            <person name="Snigdha A.R."/>
            <person name="Mortoza M.S."/>
            <person name="Matin S.A."/>
            <person name="Hoque S.M.E."/>
            <person name="Islam M.K."/>
            <person name="Roy D.K."/>
            <person name="Haider R."/>
            <person name="Moosa M.M."/>
            <person name="Elias S.M."/>
            <person name="Hasan A.M."/>
            <person name="Jahan S."/>
            <person name="Shafiuddin M."/>
            <person name="Mahmood N."/>
            <person name="Shommy N.S."/>
        </authorList>
    </citation>
    <scope>NUCLEOTIDE SEQUENCE [LARGE SCALE GENOMIC DNA]</scope>
    <source>
        <strain evidence="3">cv. O-4</strain>
    </source>
</reference>
<name>A0A1R3GLD4_9ROSI</name>
<gene>
    <name evidence="2" type="ORF">COLO4_34344</name>
</gene>
<evidence type="ECO:0000313" key="2">
    <source>
        <dbReference type="EMBL" id="OMO58904.1"/>
    </source>
</evidence>
<dbReference type="EMBL" id="AWUE01022290">
    <property type="protein sequence ID" value="OMO58904.1"/>
    <property type="molecule type" value="Genomic_DNA"/>
</dbReference>
<evidence type="ECO:0000256" key="1">
    <source>
        <dbReference type="SAM" id="MobiDB-lite"/>
    </source>
</evidence>
<dbReference type="Proteomes" id="UP000187203">
    <property type="component" value="Unassembled WGS sequence"/>
</dbReference>